<accession>A0A7R9JTC0</accession>
<sequence length="168" mass="19387">MFDTKRQPTMPAIKLSLRIDGMFHTMEVDTGAALTLISEGIIKYCGLTNPTNHPKWTQGTVEKSLGEWMYEVTNKDGRRQRRHVDQLRQASESLQTGKQQYSPREQYMPVQLFWWEDTPVQQEPDQDQPPLLEQHREMIPQREKSWEPGQTSATRTRPGPAPIVGTTP</sequence>
<feature type="compositionally biased region" description="Basic and acidic residues" evidence="1">
    <location>
        <begin position="133"/>
        <end position="146"/>
    </location>
</feature>
<name>A0A7R9JTC0_TIMGE</name>
<evidence type="ECO:0000313" key="2">
    <source>
        <dbReference type="EMBL" id="CAD7588992.1"/>
    </source>
</evidence>
<dbReference type="AlphaFoldDB" id="A0A7R9JTC0"/>
<proteinExistence type="predicted"/>
<dbReference type="EMBL" id="OE839926">
    <property type="protein sequence ID" value="CAD7588992.1"/>
    <property type="molecule type" value="Genomic_DNA"/>
</dbReference>
<evidence type="ECO:0000256" key="1">
    <source>
        <dbReference type="SAM" id="MobiDB-lite"/>
    </source>
</evidence>
<feature type="compositionally biased region" description="Polar residues" evidence="1">
    <location>
        <begin position="88"/>
        <end position="103"/>
    </location>
</feature>
<feature type="region of interest" description="Disordered" evidence="1">
    <location>
        <begin position="120"/>
        <end position="168"/>
    </location>
</feature>
<organism evidence="2">
    <name type="scientific">Timema genevievae</name>
    <name type="common">Walking stick</name>
    <dbReference type="NCBI Taxonomy" id="629358"/>
    <lineage>
        <taxon>Eukaryota</taxon>
        <taxon>Metazoa</taxon>
        <taxon>Ecdysozoa</taxon>
        <taxon>Arthropoda</taxon>
        <taxon>Hexapoda</taxon>
        <taxon>Insecta</taxon>
        <taxon>Pterygota</taxon>
        <taxon>Neoptera</taxon>
        <taxon>Polyneoptera</taxon>
        <taxon>Phasmatodea</taxon>
        <taxon>Timematodea</taxon>
        <taxon>Timematoidea</taxon>
        <taxon>Timematidae</taxon>
        <taxon>Timema</taxon>
    </lineage>
</organism>
<dbReference type="InterPro" id="IPR021109">
    <property type="entry name" value="Peptidase_aspartic_dom_sf"/>
</dbReference>
<feature type="region of interest" description="Disordered" evidence="1">
    <location>
        <begin position="77"/>
        <end position="103"/>
    </location>
</feature>
<gene>
    <name evidence="2" type="ORF">TGEB3V08_LOCUS3001</name>
</gene>
<dbReference type="SUPFAM" id="SSF50630">
    <property type="entry name" value="Acid proteases"/>
    <property type="match status" value="1"/>
</dbReference>
<reference evidence="2" key="1">
    <citation type="submission" date="2020-11" db="EMBL/GenBank/DDBJ databases">
        <authorList>
            <person name="Tran Van P."/>
        </authorList>
    </citation>
    <scope>NUCLEOTIDE SEQUENCE</scope>
</reference>
<protein>
    <submittedName>
        <fullName evidence="2">Uncharacterized protein</fullName>
    </submittedName>
</protein>